<evidence type="ECO:0000256" key="2">
    <source>
        <dbReference type="SAM" id="Phobius"/>
    </source>
</evidence>
<dbReference type="AlphaFoldDB" id="A0A7S3APK1"/>
<keyword evidence="2" id="KW-1133">Transmembrane helix</keyword>
<organism evidence="3">
    <name type="scientific">Haptolina ericina</name>
    <dbReference type="NCBI Taxonomy" id="156174"/>
    <lineage>
        <taxon>Eukaryota</taxon>
        <taxon>Haptista</taxon>
        <taxon>Haptophyta</taxon>
        <taxon>Prymnesiophyceae</taxon>
        <taxon>Prymnesiales</taxon>
        <taxon>Prymnesiaceae</taxon>
        <taxon>Haptolina</taxon>
    </lineage>
</organism>
<evidence type="ECO:0000313" key="3">
    <source>
        <dbReference type="EMBL" id="CAE0109690.1"/>
    </source>
</evidence>
<name>A0A7S3APK1_9EUKA</name>
<accession>A0A7S3APK1</accession>
<protein>
    <submittedName>
        <fullName evidence="3">Uncharacterized protein</fullName>
    </submittedName>
</protein>
<reference evidence="3" key="1">
    <citation type="submission" date="2021-01" db="EMBL/GenBank/DDBJ databases">
        <authorList>
            <person name="Corre E."/>
            <person name="Pelletier E."/>
            <person name="Niang G."/>
            <person name="Scheremetjew M."/>
            <person name="Finn R."/>
            <person name="Kale V."/>
            <person name="Holt S."/>
            <person name="Cochrane G."/>
            <person name="Meng A."/>
            <person name="Brown T."/>
            <person name="Cohen L."/>
        </authorList>
    </citation>
    <scope>NUCLEOTIDE SEQUENCE</scope>
    <source>
        <strain evidence="3">CCMP281</strain>
    </source>
</reference>
<feature type="transmembrane region" description="Helical" evidence="2">
    <location>
        <begin position="45"/>
        <end position="70"/>
    </location>
</feature>
<gene>
    <name evidence="3" type="ORF">HERI1096_LOCUS10350</name>
</gene>
<evidence type="ECO:0000256" key="1">
    <source>
        <dbReference type="SAM" id="MobiDB-lite"/>
    </source>
</evidence>
<keyword evidence="2" id="KW-0472">Membrane</keyword>
<keyword evidence="2" id="KW-0812">Transmembrane</keyword>
<feature type="transmembrane region" description="Helical" evidence="2">
    <location>
        <begin position="91"/>
        <end position="110"/>
    </location>
</feature>
<dbReference type="EMBL" id="HBHX01018644">
    <property type="protein sequence ID" value="CAE0109690.1"/>
    <property type="molecule type" value="Transcribed_RNA"/>
</dbReference>
<feature type="region of interest" description="Disordered" evidence="1">
    <location>
        <begin position="156"/>
        <end position="175"/>
    </location>
</feature>
<proteinExistence type="predicted"/>
<sequence length="175" mass="19321">MHLFFFLGTVIAAAFGLYAFAALVAHLAFDTPLPVDSCVAVASSVSVLAIALLFYGLVAVSTITTFANLCNVLSPELKPIDVSHIRVRDVIVAYIIYAPLIPAATFVTFLKRSILWSGVWFTVSDGRVSAMHRQRPNGEWYSVSREESLEKHFKRMGQGQQRQLGEEDSLLRSLS</sequence>